<dbReference type="FunCoup" id="A0A4Q1BEG3">
    <property type="interactions" value="8"/>
</dbReference>
<name>A0A4Q1BEG3_TREME</name>
<evidence type="ECO:0008006" key="10">
    <source>
        <dbReference type="Google" id="ProtNLM"/>
    </source>
</evidence>
<dbReference type="PANTHER" id="PTHR23501:SF55">
    <property type="entry name" value="SIDEROPHORE IRON TRANSPORTER, PUTATIVE (AFU_ORTHOLOGUE AFUA_3G03440)-RELATED"/>
    <property type="match status" value="1"/>
</dbReference>
<dbReference type="PANTHER" id="PTHR23501">
    <property type="entry name" value="MAJOR FACILITATOR SUPERFAMILY"/>
    <property type="match status" value="1"/>
</dbReference>
<dbReference type="InterPro" id="IPR036259">
    <property type="entry name" value="MFS_trans_sf"/>
</dbReference>
<dbReference type="EMBL" id="SDIL01000096">
    <property type="protein sequence ID" value="RXK36474.1"/>
    <property type="molecule type" value="Genomic_DNA"/>
</dbReference>
<feature type="transmembrane region" description="Helical" evidence="7">
    <location>
        <begin position="348"/>
        <end position="368"/>
    </location>
</feature>
<protein>
    <recommendedName>
        <fullName evidence="10">Major facilitator superfamily (MFS) profile domain-containing protein</fullName>
    </recommendedName>
</protein>
<evidence type="ECO:0000256" key="6">
    <source>
        <dbReference type="SAM" id="MobiDB-lite"/>
    </source>
</evidence>
<feature type="transmembrane region" description="Helical" evidence="7">
    <location>
        <begin position="192"/>
        <end position="212"/>
    </location>
</feature>
<feature type="transmembrane region" description="Helical" evidence="7">
    <location>
        <begin position="158"/>
        <end position="180"/>
    </location>
</feature>
<organism evidence="8 9">
    <name type="scientific">Tremella mesenterica</name>
    <name type="common">Jelly fungus</name>
    <dbReference type="NCBI Taxonomy" id="5217"/>
    <lineage>
        <taxon>Eukaryota</taxon>
        <taxon>Fungi</taxon>
        <taxon>Dikarya</taxon>
        <taxon>Basidiomycota</taxon>
        <taxon>Agaricomycotina</taxon>
        <taxon>Tremellomycetes</taxon>
        <taxon>Tremellales</taxon>
        <taxon>Tremellaceae</taxon>
        <taxon>Tremella</taxon>
    </lineage>
</organism>
<dbReference type="SUPFAM" id="SSF103473">
    <property type="entry name" value="MFS general substrate transporter"/>
    <property type="match status" value="2"/>
</dbReference>
<evidence type="ECO:0000256" key="3">
    <source>
        <dbReference type="ARBA" id="ARBA00022692"/>
    </source>
</evidence>
<sequence length="574" mass="63911">MKSDTSIVLSQAAQQQSVDGISTVEPTSDLESSPKYEGHDIKEKEGESVQSETLHELERGDSKIQENHDHDQPGVRQADAITRTWSKTSLRVVYLFLWLTYTVNTFQSSITGSLTAYVTSGFEEHSLIPVISIVSNVMSVVAYMVLAKILNLWDKSYGYLACCVLAILGLVLSAACTEIYTYCAAQSKSTIGLAYAFTASPWVITAYAGPAISERFYDYNWRWAFGAFAIILPFVAVPLFGLMQWHKRKAAKAGLVVKAVPDVRSWTELVWYYLIEFDVLGVFLISGGMVLFLVPFSIATSTADEWRSASIIVMLVPGILCLIAFTLYEKYLSPVPFVPWRLLHDRTVITACGLCFTWQIAYYCWASYFTSYLQVVYDLSISEAGYISYIYNVIATIWMLPTGNLIRRTGYYKWILLIGVPLYVLGEGLMIRFRQPAFGGSSFTCVEQVAVLSVGSHNDSAAMLALLGLFGYYGGAVGNSISGAIWTNTLPKYLKEYLPEETIDSWEDIYNDLDQQLSFPMGDPTRTAINEAYAVAQSRMLIAGTAVMALALVFTLMMRNINVSKIHQVKGVLF</sequence>
<evidence type="ECO:0000256" key="1">
    <source>
        <dbReference type="ARBA" id="ARBA00004141"/>
    </source>
</evidence>
<dbReference type="Proteomes" id="UP000289152">
    <property type="component" value="Unassembled WGS sequence"/>
</dbReference>
<feature type="transmembrane region" description="Helical" evidence="7">
    <location>
        <begin position="306"/>
        <end position="328"/>
    </location>
</feature>
<keyword evidence="4 7" id="KW-1133">Transmembrane helix</keyword>
<dbReference type="GO" id="GO:0022857">
    <property type="term" value="F:transmembrane transporter activity"/>
    <property type="evidence" value="ECO:0007669"/>
    <property type="project" value="InterPro"/>
</dbReference>
<evidence type="ECO:0000256" key="2">
    <source>
        <dbReference type="ARBA" id="ARBA00022448"/>
    </source>
</evidence>
<gene>
    <name evidence="8" type="ORF">M231_06258</name>
</gene>
<comment type="caution">
    <text evidence="8">The sequence shown here is derived from an EMBL/GenBank/DDBJ whole genome shotgun (WGS) entry which is preliminary data.</text>
</comment>
<feature type="transmembrane region" description="Helical" evidence="7">
    <location>
        <begin position="462"/>
        <end position="486"/>
    </location>
</feature>
<evidence type="ECO:0000256" key="4">
    <source>
        <dbReference type="ARBA" id="ARBA00022989"/>
    </source>
</evidence>
<dbReference type="InterPro" id="IPR010573">
    <property type="entry name" value="MFS_Str1/Tri12-like"/>
</dbReference>
<dbReference type="OrthoDB" id="2241241at2759"/>
<feature type="transmembrane region" description="Helical" evidence="7">
    <location>
        <begin position="126"/>
        <end position="146"/>
    </location>
</feature>
<dbReference type="Pfam" id="PF06609">
    <property type="entry name" value="TRI12"/>
    <property type="match status" value="1"/>
</dbReference>
<evidence type="ECO:0000256" key="5">
    <source>
        <dbReference type="ARBA" id="ARBA00023136"/>
    </source>
</evidence>
<feature type="transmembrane region" description="Helical" evidence="7">
    <location>
        <begin position="224"/>
        <end position="245"/>
    </location>
</feature>
<accession>A0A4Q1BEG3</accession>
<keyword evidence="3 7" id="KW-0812">Transmembrane</keyword>
<evidence type="ECO:0000313" key="9">
    <source>
        <dbReference type="Proteomes" id="UP000289152"/>
    </source>
</evidence>
<keyword evidence="2" id="KW-0813">Transport</keyword>
<feature type="transmembrane region" description="Helical" evidence="7">
    <location>
        <begin position="375"/>
        <end position="399"/>
    </location>
</feature>
<feature type="compositionally biased region" description="Polar residues" evidence="6">
    <location>
        <begin position="1"/>
        <end position="31"/>
    </location>
</feature>
<keyword evidence="9" id="KW-1185">Reference proteome</keyword>
<evidence type="ECO:0000313" key="8">
    <source>
        <dbReference type="EMBL" id="RXK36474.1"/>
    </source>
</evidence>
<feature type="region of interest" description="Disordered" evidence="6">
    <location>
        <begin position="1"/>
        <end position="50"/>
    </location>
</feature>
<keyword evidence="5 7" id="KW-0472">Membrane</keyword>
<dbReference type="AlphaFoldDB" id="A0A4Q1BEG3"/>
<dbReference type="Gene3D" id="1.20.1250.20">
    <property type="entry name" value="MFS general substrate transporter like domains"/>
    <property type="match status" value="1"/>
</dbReference>
<comment type="subcellular location">
    <subcellularLocation>
        <location evidence="1">Membrane</location>
        <topology evidence="1">Multi-pass membrane protein</topology>
    </subcellularLocation>
</comment>
<feature type="transmembrane region" description="Helical" evidence="7">
    <location>
        <begin position="540"/>
        <end position="558"/>
    </location>
</feature>
<dbReference type="InParanoid" id="A0A4Q1BEG3"/>
<proteinExistence type="predicted"/>
<dbReference type="VEuPathDB" id="FungiDB:TREMEDRAFT_70004"/>
<feature type="compositionally biased region" description="Basic and acidic residues" evidence="6">
    <location>
        <begin position="32"/>
        <end position="50"/>
    </location>
</feature>
<dbReference type="GO" id="GO:0005886">
    <property type="term" value="C:plasma membrane"/>
    <property type="evidence" value="ECO:0007669"/>
    <property type="project" value="TreeGrafter"/>
</dbReference>
<feature type="transmembrane region" description="Helical" evidence="7">
    <location>
        <begin position="270"/>
        <end position="294"/>
    </location>
</feature>
<reference evidence="8 9" key="1">
    <citation type="submission" date="2016-06" db="EMBL/GenBank/DDBJ databases">
        <title>Evolution of pathogenesis and genome organization in the Tremellales.</title>
        <authorList>
            <person name="Cuomo C."/>
            <person name="Litvintseva A."/>
            <person name="Heitman J."/>
            <person name="Chen Y."/>
            <person name="Sun S."/>
            <person name="Springer D."/>
            <person name="Dromer F."/>
            <person name="Young S."/>
            <person name="Zeng Q."/>
            <person name="Chapman S."/>
            <person name="Gujja S."/>
            <person name="Saif S."/>
            <person name="Birren B."/>
        </authorList>
    </citation>
    <scope>NUCLEOTIDE SEQUENCE [LARGE SCALE GENOMIC DNA]</scope>
    <source>
        <strain evidence="8 9">ATCC 28783</strain>
    </source>
</reference>
<evidence type="ECO:0000256" key="7">
    <source>
        <dbReference type="SAM" id="Phobius"/>
    </source>
</evidence>
<feature type="transmembrane region" description="Helical" evidence="7">
    <location>
        <begin position="411"/>
        <end position="431"/>
    </location>
</feature>